<proteinExistence type="predicted"/>
<gene>
    <name evidence="2" type="ORF">DRF60_19605</name>
</gene>
<comment type="caution">
    <text evidence="2">The sequence shown here is derived from an EMBL/GenBank/DDBJ whole genome shotgun (WGS) entry which is preliminary data.</text>
</comment>
<evidence type="ECO:0000256" key="1">
    <source>
        <dbReference type="ARBA" id="ARBA00022729"/>
    </source>
</evidence>
<dbReference type="Proteomes" id="UP000257030">
    <property type="component" value="Unassembled WGS sequence"/>
</dbReference>
<dbReference type="NCBIfam" id="TIGR04183">
    <property type="entry name" value="Por_Secre_tail"/>
    <property type="match status" value="1"/>
</dbReference>
<name>A0A3D9D5C0_9FLAO</name>
<organism evidence="2 3">
    <name type="scientific">Chryseobacterium elymi</name>
    <dbReference type="NCBI Taxonomy" id="395936"/>
    <lineage>
        <taxon>Bacteria</taxon>
        <taxon>Pseudomonadati</taxon>
        <taxon>Bacteroidota</taxon>
        <taxon>Flavobacteriia</taxon>
        <taxon>Flavobacteriales</taxon>
        <taxon>Weeksellaceae</taxon>
        <taxon>Chryseobacterium group</taxon>
        <taxon>Chryseobacterium</taxon>
    </lineage>
</organism>
<keyword evidence="3" id="KW-1185">Reference proteome</keyword>
<dbReference type="AlphaFoldDB" id="A0A3D9D5C0"/>
<dbReference type="InterPro" id="IPR026444">
    <property type="entry name" value="Secre_tail"/>
</dbReference>
<evidence type="ECO:0000313" key="2">
    <source>
        <dbReference type="EMBL" id="REC73157.1"/>
    </source>
</evidence>
<reference evidence="2 3" key="1">
    <citation type="journal article" date="2010" name="Syst. Appl. Microbiol.">
        <title>Four new species of Chryseobacterium from the rhizosphere of coastal sand dune plants, Chryseobacterium elymi sp. nov., Chryseobacterium hagamense sp. nov., Chryseobacterium lathyri sp. nov. and Chryseobacterium rhizosphaerae sp. nov.</title>
        <authorList>
            <person name="Cho S.H."/>
            <person name="Lee K.S."/>
            <person name="Shin D.S."/>
            <person name="Han J.H."/>
            <person name="Park K.S."/>
            <person name="Lee C.H."/>
            <person name="Park K.H."/>
            <person name="Kim S.B."/>
        </authorList>
    </citation>
    <scope>NUCLEOTIDE SEQUENCE [LARGE SCALE GENOMIC DNA]</scope>
    <source>
        <strain evidence="2 3">KCTC 22547</strain>
    </source>
</reference>
<dbReference type="EMBL" id="QNUH01000029">
    <property type="protein sequence ID" value="REC73157.1"/>
    <property type="molecule type" value="Genomic_DNA"/>
</dbReference>
<keyword evidence="1" id="KW-0732">Signal</keyword>
<evidence type="ECO:0000313" key="3">
    <source>
        <dbReference type="Proteomes" id="UP000257030"/>
    </source>
</evidence>
<protein>
    <recommendedName>
        <fullName evidence="4">Secretion system C-terminal sorting domain-containing protein</fullName>
    </recommendedName>
</protein>
<sequence>MKLAVHNLYGQFYLTLKNINHQLEKGIYMVQISNGKDTKTSKLIIK</sequence>
<accession>A0A3D9D5C0</accession>
<evidence type="ECO:0008006" key="4">
    <source>
        <dbReference type="Google" id="ProtNLM"/>
    </source>
</evidence>